<dbReference type="AlphaFoldDB" id="X0WD35"/>
<organism evidence="1">
    <name type="scientific">marine sediment metagenome</name>
    <dbReference type="NCBI Taxonomy" id="412755"/>
    <lineage>
        <taxon>unclassified sequences</taxon>
        <taxon>metagenomes</taxon>
        <taxon>ecological metagenomes</taxon>
    </lineage>
</organism>
<accession>X0WD35</accession>
<comment type="caution">
    <text evidence="1">The sequence shown here is derived from an EMBL/GenBank/DDBJ whole genome shotgun (WGS) entry which is preliminary data.</text>
</comment>
<name>X0WD35_9ZZZZ</name>
<gene>
    <name evidence="1" type="ORF">S01H1_47382</name>
</gene>
<proteinExistence type="predicted"/>
<feature type="non-terminal residue" evidence="1">
    <location>
        <position position="1"/>
    </location>
</feature>
<protein>
    <submittedName>
        <fullName evidence="1">Uncharacterized protein</fullName>
    </submittedName>
</protein>
<reference evidence="1" key="1">
    <citation type="journal article" date="2014" name="Front. Microbiol.">
        <title>High frequency of phylogenetically diverse reductive dehalogenase-homologous genes in deep subseafloor sedimentary metagenomes.</title>
        <authorList>
            <person name="Kawai M."/>
            <person name="Futagami T."/>
            <person name="Toyoda A."/>
            <person name="Takaki Y."/>
            <person name="Nishi S."/>
            <person name="Hori S."/>
            <person name="Arai W."/>
            <person name="Tsubouchi T."/>
            <person name="Morono Y."/>
            <person name="Uchiyama I."/>
            <person name="Ito T."/>
            <person name="Fujiyama A."/>
            <person name="Inagaki F."/>
            <person name="Takami H."/>
        </authorList>
    </citation>
    <scope>NUCLEOTIDE SEQUENCE</scope>
    <source>
        <strain evidence="1">Expedition CK06-06</strain>
    </source>
</reference>
<evidence type="ECO:0000313" key="1">
    <source>
        <dbReference type="EMBL" id="GAG21122.1"/>
    </source>
</evidence>
<sequence length="106" mass="12074">WLEQVNECYDLELDDDSRPVLGDSLLCWNPATDFWLQTELAEKALKKMLCKLQRVEPLAPKRMRKKLETFQALVTAIGRHEPLANDPAVIDAVNAVEDALRQGEAR</sequence>
<dbReference type="EMBL" id="BARS01030378">
    <property type="protein sequence ID" value="GAG21122.1"/>
    <property type="molecule type" value="Genomic_DNA"/>
</dbReference>